<comment type="similarity">
    <text evidence="1">Belongs to the formin-like family. Class-II subfamily.</text>
</comment>
<evidence type="ECO:0000259" key="2">
    <source>
        <dbReference type="Pfam" id="PF02181"/>
    </source>
</evidence>
<evidence type="ECO:0000256" key="1">
    <source>
        <dbReference type="ARBA" id="ARBA00006468"/>
    </source>
</evidence>
<dbReference type="AlphaFoldDB" id="A0A426XPU2"/>
<organism evidence="3 4">
    <name type="scientific">Ensete ventricosum</name>
    <name type="common">Abyssinian banana</name>
    <name type="synonym">Musa ensete</name>
    <dbReference type="NCBI Taxonomy" id="4639"/>
    <lineage>
        <taxon>Eukaryota</taxon>
        <taxon>Viridiplantae</taxon>
        <taxon>Streptophyta</taxon>
        <taxon>Embryophyta</taxon>
        <taxon>Tracheophyta</taxon>
        <taxon>Spermatophyta</taxon>
        <taxon>Magnoliopsida</taxon>
        <taxon>Liliopsida</taxon>
        <taxon>Zingiberales</taxon>
        <taxon>Musaceae</taxon>
        <taxon>Ensete</taxon>
    </lineage>
</organism>
<proteinExistence type="inferred from homology"/>
<dbReference type="Gene3D" id="1.20.58.2220">
    <property type="entry name" value="Formin, FH2 domain"/>
    <property type="match status" value="1"/>
</dbReference>
<name>A0A426XPU2_ENSVE</name>
<reference evidence="3 4" key="1">
    <citation type="journal article" date="2014" name="Agronomy (Basel)">
        <title>A Draft Genome Sequence for Ensete ventricosum, the Drought-Tolerant Tree Against Hunger.</title>
        <authorList>
            <person name="Harrison J."/>
            <person name="Moore K.A."/>
            <person name="Paszkiewicz K."/>
            <person name="Jones T."/>
            <person name="Grant M."/>
            <person name="Ambacheew D."/>
            <person name="Muzemil S."/>
            <person name="Studholme D.J."/>
        </authorList>
    </citation>
    <scope>NUCLEOTIDE SEQUENCE [LARGE SCALE GENOMIC DNA]</scope>
</reference>
<gene>
    <name evidence="3" type="ORF">B296_00057801</name>
</gene>
<comment type="caution">
    <text evidence="3">The sequence shown here is derived from an EMBL/GenBank/DDBJ whole genome shotgun (WGS) entry which is preliminary data.</text>
</comment>
<dbReference type="SUPFAM" id="SSF101447">
    <property type="entry name" value="Formin homology 2 domain (FH2 domain)"/>
    <property type="match status" value="1"/>
</dbReference>
<dbReference type="PANTHER" id="PTHR45733">
    <property type="entry name" value="FORMIN-J"/>
    <property type="match status" value="1"/>
</dbReference>
<dbReference type="PANTHER" id="PTHR45733:SF10">
    <property type="entry name" value="FORMIN-LIKE PROTEIN 15A-RELATED"/>
    <property type="match status" value="1"/>
</dbReference>
<evidence type="ECO:0000313" key="4">
    <source>
        <dbReference type="Proteomes" id="UP000287651"/>
    </source>
</evidence>
<dbReference type="InterPro" id="IPR042201">
    <property type="entry name" value="FH2_Formin_sf"/>
</dbReference>
<protein>
    <recommendedName>
        <fullName evidence="2">FH2 domain-containing protein</fullName>
    </recommendedName>
</protein>
<dbReference type="Pfam" id="PF02181">
    <property type="entry name" value="FH2"/>
    <property type="match status" value="1"/>
</dbReference>
<dbReference type="EMBL" id="AMZH03018552">
    <property type="protein sequence ID" value="RRT41461.1"/>
    <property type="molecule type" value="Genomic_DNA"/>
</dbReference>
<sequence length="89" mass="9877">MQAIVKGLEKVRFELQSSENDGPISEVFLKTLKEFTAVAAAEVQSLTVLYTEVGRKADALALYFGEDPAQCPFEQGQFSLPGQINFFSW</sequence>
<accession>A0A426XPU2</accession>
<dbReference type="InterPro" id="IPR051144">
    <property type="entry name" value="Formin_homology_domain"/>
</dbReference>
<dbReference type="InterPro" id="IPR015425">
    <property type="entry name" value="FH2_Formin"/>
</dbReference>
<feature type="domain" description="FH2" evidence="2">
    <location>
        <begin position="1"/>
        <end position="75"/>
    </location>
</feature>
<evidence type="ECO:0000313" key="3">
    <source>
        <dbReference type="EMBL" id="RRT41461.1"/>
    </source>
</evidence>
<dbReference type="Proteomes" id="UP000287651">
    <property type="component" value="Unassembled WGS sequence"/>
</dbReference>